<feature type="domain" description="GFO/IDH/MocA-like oxidoreductase" evidence="4">
    <location>
        <begin position="129"/>
        <end position="243"/>
    </location>
</feature>
<evidence type="ECO:0000256" key="2">
    <source>
        <dbReference type="ARBA" id="ARBA00023002"/>
    </source>
</evidence>
<dbReference type="Pfam" id="PF01408">
    <property type="entry name" value="GFO_IDH_MocA"/>
    <property type="match status" value="1"/>
</dbReference>
<reference evidence="5 6" key="1">
    <citation type="submission" date="2018-11" db="EMBL/GenBank/DDBJ databases">
        <title>Aerococcus sp. SJQ22, whole genome shotgun sequence.</title>
        <authorList>
            <person name="Sun L."/>
            <person name="Gao X."/>
            <person name="Chen W."/>
            <person name="Huang K."/>
        </authorList>
    </citation>
    <scope>NUCLEOTIDE SEQUENCE [LARGE SCALE GENOMIC DNA]</scope>
    <source>
        <strain evidence="5 6">SJQ22</strain>
    </source>
</reference>
<evidence type="ECO:0000256" key="1">
    <source>
        <dbReference type="ARBA" id="ARBA00010928"/>
    </source>
</evidence>
<dbReference type="InterPro" id="IPR050984">
    <property type="entry name" value="Gfo/Idh/MocA_domain"/>
</dbReference>
<keyword evidence="6" id="KW-1185">Reference proteome</keyword>
<dbReference type="SUPFAM" id="SSF51735">
    <property type="entry name" value="NAD(P)-binding Rossmann-fold domains"/>
    <property type="match status" value="1"/>
</dbReference>
<dbReference type="Pfam" id="PF22725">
    <property type="entry name" value="GFO_IDH_MocA_C3"/>
    <property type="match status" value="1"/>
</dbReference>
<keyword evidence="2" id="KW-0560">Oxidoreductase</keyword>
<evidence type="ECO:0000313" key="5">
    <source>
        <dbReference type="EMBL" id="RPA59593.1"/>
    </source>
</evidence>
<comment type="caution">
    <text evidence="5">The sequence shown here is derived from an EMBL/GenBank/DDBJ whole genome shotgun (WGS) entry which is preliminary data.</text>
</comment>
<evidence type="ECO:0000259" key="4">
    <source>
        <dbReference type="Pfam" id="PF22725"/>
    </source>
</evidence>
<gene>
    <name evidence="5" type="ORF">EF384_06590</name>
</gene>
<dbReference type="GO" id="GO:0016491">
    <property type="term" value="F:oxidoreductase activity"/>
    <property type="evidence" value="ECO:0007669"/>
    <property type="project" value="UniProtKB-KW"/>
</dbReference>
<dbReference type="GO" id="GO:0000166">
    <property type="term" value="F:nucleotide binding"/>
    <property type="evidence" value="ECO:0007669"/>
    <property type="project" value="InterPro"/>
</dbReference>
<proteinExistence type="inferred from homology"/>
<dbReference type="InterPro" id="IPR036291">
    <property type="entry name" value="NAD(P)-bd_dom_sf"/>
</dbReference>
<dbReference type="Gene3D" id="3.30.360.10">
    <property type="entry name" value="Dihydrodipicolinate Reductase, domain 2"/>
    <property type="match status" value="1"/>
</dbReference>
<evidence type="ECO:0000313" key="6">
    <source>
        <dbReference type="Proteomes" id="UP000273977"/>
    </source>
</evidence>
<evidence type="ECO:0000259" key="3">
    <source>
        <dbReference type="Pfam" id="PF01408"/>
    </source>
</evidence>
<name>A0A3N4G9Y6_9LACT</name>
<dbReference type="SUPFAM" id="SSF55347">
    <property type="entry name" value="Glyceraldehyde-3-phosphate dehydrogenase-like, C-terminal domain"/>
    <property type="match status" value="1"/>
</dbReference>
<dbReference type="AlphaFoldDB" id="A0A3N4G9Y6"/>
<organism evidence="5 6">
    <name type="scientific">Aerococcus agrisoli</name>
    <dbReference type="NCBI Taxonomy" id="2487350"/>
    <lineage>
        <taxon>Bacteria</taxon>
        <taxon>Bacillati</taxon>
        <taxon>Bacillota</taxon>
        <taxon>Bacilli</taxon>
        <taxon>Lactobacillales</taxon>
        <taxon>Aerococcaceae</taxon>
        <taxon>Aerococcus</taxon>
    </lineage>
</organism>
<dbReference type="PANTHER" id="PTHR22604">
    <property type="entry name" value="OXIDOREDUCTASES"/>
    <property type="match status" value="1"/>
</dbReference>
<dbReference type="Proteomes" id="UP000273977">
    <property type="component" value="Unassembled WGS sequence"/>
</dbReference>
<protein>
    <submittedName>
        <fullName evidence="5">Gfo/Idh/MocA family oxidoreductase</fullName>
    </submittedName>
</protein>
<dbReference type="Gene3D" id="3.40.50.720">
    <property type="entry name" value="NAD(P)-binding Rossmann-like Domain"/>
    <property type="match status" value="1"/>
</dbReference>
<dbReference type="RefSeq" id="WP_123780466.1">
    <property type="nucleotide sequence ID" value="NZ_RKMG01000019.1"/>
</dbReference>
<dbReference type="InterPro" id="IPR000683">
    <property type="entry name" value="Gfo/Idh/MocA-like_OxRdtase_N"/>
</dbReference>
<dbReference type="PANTHER" id="PTHR22604:SF105">
    <property type="entry name" value="TRANS-1,2-DIHYDROBENZENE-1,2-DIOL DEHYDROGENASE"/>
    <property type="match status" value="1"/>
</dbReference>
<comment type="similarity">
    <text evidence="1">Belongs to the Gfo/Idh/MocA family.</text>
</comment>
<sequence>MINWGIIGAGNIAHRFANSLAQVEGGHLYAVANRTIEKAQAFQADHPSDKAYGSYEELLNDENVDAVYIALPHQLHLEWIEKAFKAGKAVLSEKPATMNVTEAKEIARLQEKYPVFFMEAMKSRFTPAYEAVAQRIQAGEIGDITKITTSLCRVFDEATSSYHFQEGPGGCLLDMGIYNAGLMQGLLPGNYILQDVTFEMHPNNIEKYVYATFDVDGVPTTLESAFDRQTDTEAVITGTKGEIVVYDFHRPTSYAVTIRDGETEYIEAPYVVDDFYGEIKHVVDLLESGKIESDRMPIADTIAMADIISQIKGRIFPE</sequence>
<feature type="domain" description="Gfo/Idh/MocA-like oxidoreductase N-terminal" evidence="3">
    <location>
        <begin position="2"/>
        <end position="118"/>
    </location>
</feature>
<dbReference type="OrthoDB" id="9815825at2"/>
<dbReference type="EMBL" id="RKMG01000019">
    <property type="protein sequence ID" value="RPA59593.1"/>
    <property type="molecule type" value="Genomic_DNA"/>
</dbReference>
<dbReference type="InterPro" id="IPR055170">
    <property type="entry name" value="GFO_IDH_MocA-like_dom"/>
</dbReference>
<accession>A0A3N4G9Y6</accession>